<dbReference type="InterPro" id="IPR012677">
    <property type="entry name" value="Nucleotide-bd_a/b_plait_sf"/>
</dbReference>
<keyword evidence="1" id="KW-0479">Metal-binding</keyword>
<dbReference type="InterPro" id="IPR039515">
    <property type="entry name" value="NOT4_mRING-HC-C4C4"/>
</dbReference>
<feature type="region of interest" description="Disordered" evidence="3">
    <location>
        <begin position="85"/>
        <end position="107"/>
    </location>
</feature>
<dbReference type="Gene3D" id="3.30.70.330">
    <property type="match status" value="1"/>
</dbReference>
<dbReference type="SUPFAM" id="SSF54928">
    <property type="entry name" value="RNA-binding domain, RBD"/>
    <property type="match status" value="1"/>
</dbReference>
<feature type="compositionally biased region" description="Basic and acidic residues" evidence="3">
    <location>
        <begin position="1316"/>
        <end position="1326"/>
    </location>
</feature>
<dbReference type="Pfam" id="PF14570">
    <property type="entry name" value="zf-RING_4"/>
    <property type="match status" value="1"/>
</dbReference>
<feature type="compositionally biased region" description="Polar residues" evidence="3">
    <location>
        <begin position="241"/>
        <end position="252"/>
    </location>
</feature>
<dbReference type="SUPFAM" id="SSF57850">
    <property type="entry name" value="RING/U-box"/>
    <property type="match status" value="1"/>
</dbReference>
<feature type="region of interest" description="Disordered" evidence="3">
    <location>
        <begin position="1191"/>
        <end position="1369"/>
    </location>
</feature>
<feature type="region of interest" description="Disordered" evidence="3">
    <location>
        <begin position="1036"/>
        <end position="1070"/>
    </location>
</feature>
<dbReference type="SMART" id="SM00360">
    <property type="entry name" value="RRM"/>
    <property type="match status" value="1"/>
</dbReference>
<feature type="compositionally biased region" description="Pro residues" evidence="3">
    <location>
        <begin position="389"/>
        <end position="411"/>
    </location>
</feature>
<feature type="region of interest" description="Disordered" evidence="3">
    <location>
        <begin position="1387"/>
        <end position="1406"/>
    </location>
</feature>
<dbReference type="Pfam" id="PF00076">
    <property type="entry name" value="RRM_1"/>
    <property type="match status" value="1"/>
</dbReference>
<feature type="compositionally biased region" description="Low complexity" evidence="3">
    <location>
        <begin position="1040"/>
        <end position="1056"/>
    </location>
</feature>
<dbReference type="InterPro" id="IPR001841">
    <property type="entry name" value="Znf_RING"/>
</dbReference>
<feature type="domain" description="RING-type" evidence="4">
    <location>
        <begin position="15"/>
        <end position="58"/>
    </location>
</feature>
<feature type="region of interest" description="Disordered" evidence="3">
    <location>
        <begin position="1111"/>
        <end position="1178"/>
    </location>
</feature>
<feature type="compositionally biased region" description="Gly residues" evidence="3">
    <location>
        <begin position="1635"/>
        <end position="1645"/>
    </location>
</feature>
<protein>
    <recommendedName>
        <fullName evidence="8">General negative regulator of transcription subunit 4</fullName>
    </recommendedName>
</protein>
<feature type="compositionally biased region" description="Basic and acidic residues" evidence="3">
    <location>
        <begin position="1060"/>
        <end position="1070"/>
    </location>
</feature>
<accession>A0ABR3DB44</accession>
<dbReference type="InterPro" id="IPR000504">
    <property type="entry name" value="RRM_dom"/>
</dbReference>
<keyword evidence="2" id="KW-0694">RNA-binding</keyword>
<dbReference type="EMBL" id="JAVLET010000005">
    <property type="protein sequence ID" value="KAL0469804.1"/>
    <property type="molecule type" value="Genomic_DNA"/>
</dbReference>
<dbReference type="InterPro" id="IPR035979">
    <property type="entry name" value="RBD_domain_sf"/>
</dbReference>
<dbReference type="InterPro" id="IPR003954">
    <property type="entry name" value="RRM_euk-type"/>
</dbReference>
<feature type="region of interest" description="Disordered" evidence="3">
    <location>
        <begin position="719"/>
        <end position="806"/>
    </location>
</feature>
<proteinExistence type="predicted"/>
<dbReference type="PANTHER" id="PTHR12603">
    <property type="entry name" value="CCR4-NOT TRANSCRIPTION COMPLEX RELATED"/>
    <property type="match status" value="1"/>
</dbReference>
<dbReference type="InterPro" id="IPR039780">
    <property type="entry name" value="Mot2"/>
</dbReference>
<name>A0ABR3DB44_NEUIN</name>
<dbReference type="CDD" id="cd16618">
    <property type="entry name" value="mRING-HC-C4C4_CNOT4"/>
    <property type="match status" value="1"/>
</dbReference>
<feature type="compositionally biased region" description="Basic and acidic residues" evidence="3">
    <location>
        <begin position="1276"/>
        <end position="1285"/>
    </location>
</feature>
<comment type="caution">
    <text evidence="6">The sequence shown here is derived from an EMBL/GenBank/DDBJ whole genome shotgun (WGS) entry which is preliminary data.</text>
</comment>
<feature type="compositionally biased region" description="Basic and acidic residues" evidence="3">
    <location>
        <begin position="90"/>
        <end position="107"/>
    </location>
</feature>
<feature type="compositionally biased region" description="Polar residues" evidence="3">
    <location>
        <begin position="299"/>
        <end position="309"/>
    </location>
</feature>
<feature type="compositionally biased region" description="Polar residues" evidence="3">
    <location>
        <begin position="1327"/>
        <end position="1340"/>
    </location>
</feature>
<keyword evidence="1" id="KW-0863">Zinc-finger</keyword>
<feature type="compositionally biased region" description="Low complexity" evidence="3">
    <location>
        <begin position="782"/>
        <end position="792"/>
    </location>
</feature>
<organism evidence="6 7">
    <name type="scientific">Neurospora intermedia</name>
    <dbReference type="NCBI Taxonomy" id="5142"/>
    <lineage>
        <taxon>Eukaryota</taxon>
        <taxon>Fungi</taxon>
        <taxon>Dikarya</taxon>
        <taxon>Ascomycota</taxon>
        <taxon>Pezizomycotina</taxon>
        <taxon>Sordariomycetes</taxon>
        <taxon>Sordariomycetidae</taxon>
        <taxon>Sordariales</taxon>
        <taxon>Sordariaceae</taxon>
        <taxon>Neurospora</taxon>
    </lineage>
</organism>
<keyword evidence="1" id="KW-0862">Zinc</keyword>
<sequence>MAPQDSFVDDEEETCPLCIEEFDLSDRNFRPCPCGYQICQFCFNNIRNNMNGLCPACRRPYDDKTIQWKVVTQEEVAEFRANIQKNQKRRAAEQRQKEAQKREAEKENRKNLVGVRVVQKNLVYVTGLTPTVREDELLKTLRRPEFFGQYGNIQKISISNRKSQDGQNQSLGIYVTFEKKEDAARCIQAVNGSQNGDRVLRAQLGTTKYCSAWLRHEVCTNRQCMFLHELGDEEDSYSRQDLSSINSISSQRPLPVAGASRSASRQTGHPSPAPSNAQPMIRSSSKEESENGDGPALPSSATWARNPQVRSRRGSHATSGAAPSPAISNILPVTSESNREAVEDFPPIESTVHHPPPPQKTKTEKSPKSAPKPAPKPAPPVEEASPAPATAPAPAPAPAPVTAPVAAPAPPKAETSAKSTLEKAKSASQDTLTKLLKSLNGCSLAWPKLGDDSTESAYPPLFDVRGGEKRRALRDDVTTGVAESHEGSAAATEPAEVEPESSGSLALGGEPEDRDPGRDFNLRAGSQPPIQRANNDGLFGSAIGSGFSQGSTNLASIGSRTMTPQQPAFMRPQATGYDHLPPGITSQASLFQGQGHNRQGSRFSFANEGQTTTATSVKLAANPRVMAQQASMMPSSFHSQPNTQFYASSMPGPPPGLKSTSTPPSMFGQHGFGSAFGNATKDTHEILQLLNRSRGAGSQVHDAGKREFLFPSIPPLYPPSTSSTPAPAPSLASLYGSQPGAFQDLGSKQKKKGKKHRHANTSSSGGSGLVDLADPSILQARMQSQQHMQQQSNAGLGQVFGGQSQDDDLPSFEEVTTSVDALVSDEPITTIRQPPGAFDNFGRTGTPIVAPPPGLGMPINHPSPAISHASLRAGTQTPPVAVPVVPTKATTAAASTAASTAPPTSTPITATASSVAVSTAASTTSTPTTAPSPLVTKNRKNSVEKGMRYCPFCALDLPVAKDGKTINVLEAERHMDSCENDKKLRLAAVAPEAKKNSKENIQALAAESGLSRDIATVKAKAPKVLADEDFPALNSPKVQAAATTPAVSTKTTATKSKAAKKAEKAAEKEKPAPVLVIPAVAPTPPEPEPRPVDKKPAPVLNIAAATQVAQVKTAESSSATTEKSAHDRDSAFPALPTPTTASVASPLARTAKTLRLVSTPKAETPSTPANAGMTSVSGSAARSIASISVRPETPASEMISDSASIVSASVSASRTSSPPPSKIGSAPVRVTTKSQQRKARKEQLKKETAAVAAQPIKSDPSEEIGPIIGRKKKQKKEKEKEKEKPSTTNTNVTPTVSRPETPAQKEKETPPPPPTKEVKEVKEESSTYRSTANETTTLTDDASPIKTRGAKETPKSDAVSTPRTLPTPGTIFQDLQKSGLVPEKIDDLPLFKPTSTGFEKSRNDHSNAAARENAARNAMTPTKSIVTDEDQAALLAGHPVRKMIDGVRILLTPNGDCIRNLTEEEEDRFLELQARIAETASSPAAFVSSRHEAGGGFSLIKGRAVPNGPPGYFPQAPGQYPTDPVNKIQREEAIYYINQYVLPRLNLNARDMSFPKAMSNWHPDQRGGNPAAAGLSSLAPWMYGAGSPASPHDNDAVAPEISYPAPVSAFADAHGSYLDMPPSPSPSALDDPMGHKGGAGLNIGGAPGPFGNVPLMSLEDAESALSAARKEGDKIEKHFNQTVRKNKRLLMAMGNPVSVGGSGGAHAAAAATAAGGGGGAH</sequence>
<evidence type="ECO:0000259" key="5">
    <source>
        <dbReference type="PROSITE" id="PS50102"/>
    </source>
</evidence>
<evidence type="ECO:0000256" key="3">
    <source>
        <dbReference type="SAM" id="MobiDB-lite"/>
    </source>
</evidence>
<dbReference type="InterPro" id="IPR013083">
    <property type="entry name" value="Znf_RING/FYVE/PHD"/>
</dbReference>
<dbReference type="PROSITE" id="PS50089">
    <property type="entry name" value="ZF_RING_2"/>
    <property type="match status" value="1"/>
</dbReference>
<feature type="compositionally biased region" description="Low complexity" evidence="3">
    <location>
        <begin position="1286"/>
        <end position="1302"/>
    </location>
</feature>
<evidence type="ECO:0008006" key="8">
    <source>
        <dbReference type="Google" id="ProtNLM"/>
    </source>
</evidence>
<feature type="region of interest" description="Disordered" evidence="3">
    <location>
        <begin position="1616"/>
        <end position="1645"/>
    </location>
</feature>
<evidence type="ECO:0000256" key="1">
    <source>
        <dbReference type="PROSITE-ProRule" id="PRU00175"/>
    </source>
</evidence>
<reference evidence="6 7" key="1">
    <citation type="submission" date="2023-09" db="EMBL/GenBank/DDBJ databases">
        <title>Multi-omics analysis of a traditional fermented food reveals byproduct-associated fungal strains for waste-to-food upcycling.</title>
        <authorList>
            <consortium name="Lawrence Berkeley National Laboratory"/>
            <person name="Rekdal V.M."/>
            <person name="Villalobos-Escobedo J.M."/>
            <person name="Rodriguez-Valeron N."/>
            <person name="Garcia M.O."/>
            <person name="Vasquez D.P."/>
            <person name="Damayanti I."/>
            <person name="Sorensen P.M."/>
            <person name="Baidoo E.E."/>
            <person name="De Carvalho A.C."/>
            <person name="Riley R."/>
            <person name="Lipzen A."/>
            <person name="He G."/>
            <person name="Yan M."/>
            <person name="Haridas S."/>
            <person name="Daum C."/>
            <person name="Yoshinaga Y."/>
            <person name="Ng V."/>
            <person name="Grigoriev I.V."/>
            <person name="Munk R."/>
            <person name="Nuraida L."/>
            <person name="Wijaya C.H."/>
            <person name="Morales P.-C."/>
            <person name="Keasling J.D."/>
        </authorList>
    </citation>
    <scope>NUCLEOTIDE SEQUENCE [LARGE SCALE GENOMIC DNA]</scope>
    <source>
        <strain evidence="6 7">FGSC 2613</strain>
    </source>
</reference>
<feature type="compositionally biased region" description="Low complexity" evidence="3">
    <location>
        <begin position="1200"/>
        <end position="1216"/>
    </location>
</feature>
<dbReference type="Proteomes" id="UP001451303">
    <property type="component" value="Unassembled WGS sequence"/>
</dbReference>
<feature type="compositionally biased region" description="Pro residues" evidence="3">
    <location>
        <begin position="370"/>
        <end position="380"/>
    </location>
</feature>
<dbReference type="PANTHER" id="PTHR12603:SF0">
    <property type="entry name" value="CCR4-NOT TRANSCRIPTION COMPLEX SUBUNIT 4"/>
    <property type="match status" value="1"/>
</dbReference>
<dbReference type="CDD" id="cd12438">
    <property type="entry name" value="RRM_CNOT4"/>
    <property type="match status" value="1"/>
</dbReference>
<feature type="compositionally biased region" description="Low complexity" evidence="3">
    <location>
        <begin position="1111"/>
        <end position="1122"/>
    </location>
</feature>
<feature type="region of interest" description="Disordered" evidence="3">
    <location>
        <begin position="443"/>
        <end position="529"/>
    </location>
</feature>
<dbReference type="Gene3D" id="3.30.40.10">
    <property type="entry name" value="Zinc/RING finger domain, C3HC4 (zinc finger)"/>
    <property type="match status" value="1"/>
</dbReference>
<evidence type="ECO:0000313" key="7">
    <source>
        <dbReference type="Proteomes" id="UP001451303"/>
    </source>
</evidence>
<feature type="compositionally biased region" description="Polar residues" evidence="3">
    <location>
        <begin position="261"/>
        <end position="283"/>
    </location>
</feature>
<evidence type="ECO:0000313" key="6">
    <source>
        <dbReference type="EMBL" id="KAL0469804.1"/>
    </source>
</evidence>
<dbReference type="InterPro" id="IPR034261">
    <property type="entry name" value="CNOT4_RRM"/>
</dbReference>
<gene>
    <name evidence="6" type="ORF">QR685DRAFT_554594</name>
</gene>
<feature type="region of interest" description="Disordered" evidence="3">
    <location>
        <begin position="241"/>
        <end position="430"/>
    </location>
</feature>
<feature type="compositionally biased region" description="Basic residues" evidence="3">
    <location>
        <begin position="748"/>
        <end position="759"/>
    </location>
</feature>
<feature type="compositionally biased region" description="Basic and acidic residues" evidence="3">
    <location>
        <begin position="465"/>
        <end position="477"/>
    </location>
</feature>
<feature type="compositionally biased region" description="Low complexity" evidence="3">
    <location>
        <begin position="719"/>
        <end position="735"/>
    </location>
</feature>
<dbReference type="SMART" id="SM00361">
    <property type="entry name" value="RRM_1"/>
    <property type="match status" value="1"/>
</dbReference>
<evidence type="ECO:0000259" key="4">
    <source>
        <dbReference type="PROSITE" id="PS50089"/>
    </source>
</evidence>
<feature type="domain" description="RRM" evidence="5">
    <location>
        <begin position="121"/>
        <end position="207"/>
    </location>
</feature>
<feature type="compositionally biased region" description="Polar residues" evidence="3">
    <location>
        <begin position="1164"/>
        <end position="1174"/>
    </location>
</feature>
<keyword evidence="7" id="KW-1185">Reference proteome</keyword>
<dbReference type="PROSITE" id="PS50102">
    <property type="entry name" value="RRM"/>
    <property type="match status" value="1"/>
</dbReference>
<evidence type="ECO:0000256" key="2">
    <source>
        <dbReference type="PROSITE-ProRule" id="PRU00176"/>
    </source>
</evidence>